<dbReference type="GO" id="GO:1902936">
    <property type="term" value="F:phosphatidylinositol bisphosphate binding"/>
    <property type="evidence" value="ECO:0007669"/>
    <property type="project" value="TreeGrafter"/>
</dbReference>
<dbReference type="GO" id="GO:0016020">
    <property type="term" value="C:membrane"/>
    <property type="evidence" value="ECO:0007669"/>
    <property type="project" value="TreeGrafter"/>
</dbReference>
<dbReference type="Gene3D" id="3.40.525.10">
    <property type="entry name" value="CRAL-TRIO lipid binding domain"/>
    <property type="match status" value="1"/>
</dbReference>
<protein>
    <submittedName>
        <fullName evidence="2">CRAL/TRIO domain</fullName>
    </submittedName>
</protein>
<dbReference type="PANTHER" id="PTHR10174:SF222">
    <property type="entry name" value="GH10083P-RELATED"/>
    <property type="match status" value="1"/>
</dbReference>
<dbReference type="InterPro" id="IPR036273">
    <property type="entry name" value="CRAL/TRIO_N_dom_sf"/>
</dbReference>
<evidence type="ECO:0000313" key="2">
    <source>
        <dbReference type="EMBL" id="KAK9746654.1"/>
    </source>
</evidence>
<dbReference type="AlphaFoldDB" id="A0AAW1MG52"/>
<dbReference type="PANTHER" id="PTHR10174">
    <property type="entry name" value="ALPHA-TOCOPHEROL TRANSFER PROTEIN-RELATED"/>
    <property type="match status" value="1"/>
</dbReference>
<dbReference type="PROSITE" id="PS50191">
    <property type="entry name" value="CRAL_TRIO"/>
    <property type="match status" value="1"/>
</dbReference>
<dbReference type="Pfam" id="PF00650">
    <property type="entry name" value="CRAL_TRIO"/>
    <property type="match status" value="1"/>
</dbReference>
<keyword evidence="3" id="KW-1185">Reference proteome</keyword>
<proteinExistence type="predicted"/>
<dbReference type="Gene3D" id="1.20.5.1200">
    <property type="entry name" value="Alpha-tocopherol transfer"/>
    <property type="match status" value="1"/>
</dbReference>
<name>A0AAW1MG52_POPJA</name>
<dbReference type="SUPFAM" id="SSF52087">
    <property type="entry name" value="CRAL/TRIO domain"/>
    <property type="match status" value="1"/>
</dbReference>
<dbReference type="InterPro" id="IPR036865">
    <property type="entry name" value="CRAL-TRIO_dom_sf"/>
</dbReference>
<comment type="caution">
    <text evidence="2">The sequence shown here is derived from an EMBL/GenBank/DDBJ whole genome shotgun (WGS) entry which is preliminary data.</text>
</comment>
<dbReference type="InterPro" id="IPR001251">
    <property type="entry name" value="CRAL-TRIO_dom"/>
</dbReference>
<dbReference type="EMBL" id="JASPKY010000038">
    <property type="protein sequence ID" value="KAK9746654.1"/>
    <property type="molecule type" value="Genomic_DNA"/>
</dbReference>
<dbReference type="Proteomes" id="UP001458880">
    <property type="component" value="Unassembled WGS sequence"/>
</dbReference>
<evidence type="ECO:0000313" key="3">
    <source>
        <dbReference type="Proteomes" id="UP001458880"/>
    </source>
</evidence>
<accession>A0AAW1MG52</accession>
<reference evidence="2 3" key="1">
    <citation type="journal article" date="2024" name="BMC Genomics">
        <title>De novo assembly and annotation of Popillia japonica's genome with initial clues to its potential as an invasive pest.</title>
        <authorList>
            <person name="Cucini C."/>
            <person name="Boschi S."/>
            <person name="Funari R."/>
            <person name="Cardaioli E."/>
            <person name="Iannotti N."/>
            <person name="Marturano G."/>
            <person name="Paoli F."/>
            <person name="Bruttini M."/>
            <person name="Carapelli A."/>
            <person name="Frati F."/>
            <person name="Nardi F."/>
        </authorList>
    </citation>
    <scope>NUCLEOTIDE SEQUENCE [LARGE SCALE GENOMIC DNA]</scope>
    <source>
        <strain evidence="2">DMR45628</strain>
    </source>
</reference>
<organism evidence="2 3">
    <name type="scientific">Popillia japonica</name>
    <name type="common">Japanese beetle</name>
    <dbReference type="NCBI Taxonomy" id="7064"/>
    <lineage>
        <taxon>Eukaryota</taxon>
        <taxon>Metazoa</taxon>
        <taxon>Ecdysozoa</taxon>
        <taxon>Arthropoda</taxon>
        <taxon>Hexapoda</taxon>
        <taxon>Insecta</taxon>
        <taxon>Pterygota</taxon>
        <taxon>Neoptera</taxon>
        <taxon>Endopterygota</taxon>
        <taxon>Coleoptera</taxon>
        <taxon>Polyphaga</taxon>
        <taxon>Scarabaeiformia</taxon>
        <taxon>Scarabaeidae</taxon>
        <taxon>Rutelinae</taxon>
        <taxon>Popillia</taxon>
    </lineage>
</organism>
<sequence length="322" mass="37310">MTELLSTESDSEILKKLNLEEEKFDHYLQLFTQWISSQTHLQQNFNETCKKKFLLWAKLDFEKAKKKFQKYCYTPVTFKEFIQNRTITIEGDLKALNFIHMLPLPNLTPEGYRIWLYSVYDADNFDSFAMVRMVTIAANYVIHKQGLVAGESGIFDMAQLKPHHYAKMFTPAFLTGVKYNLLTVPFLIKNIYVVNCHPLLEKGIALVKAILPKKLADRITILTKDQDVTKFLPAECLPKIYGGNLNSVESLQDQWMQCLMKEKDFLEEFGETVPLGPIPDEFQTSENEFGVEAYTPGTQSFKTSTSTRSTNRFIIWNYAYYC</sequence>
<gene>
    <name evidence="2" type="ORF">QE152_g5940</name>
</gene>
<feature type="domain" description="CRAL-TRIO" evidence="1">
    <location>
        <begin position="154"/>
        <end position="249"/>
    </location>
</feature>
<dbReference type="CDD" id="cd00170">
    <property type="entry name" value="SEC14"/>
    <property type="match status" value="1"/>
</dbReference>
<dbReference type="SUPFAM" id="SSF46938">
    <property type="entry name" value="CRAL/TRIO N-terminal domain"/>
    <property type="match status" value="1"/>
</dbReference>
<evidence type="ECO:0000259" key="1">
    <source>
        <dbReference type="PROSITE" id="PS50191"/>
    </source>
</evidence>